<accession>A0A2U3JXE2</accession>
<evidence type="ECO:0008006" key="3">
    <source>
        <dbReference type="Google" id="ProtNLM"/>
    </source>
</evidence>
<proteinExistence type="predicted"/>
<organism evidence="1 2">
    <name type="scientific">Candidatus Sulfotelmatobacter kueseliae</name>
    <dbReference type="NCBI Taxonomy" id="2042962"/>
    <lineage>
        <taxon>Bacteria</taxon>
        <taxon>Pseudomonadati</taxon>
        <taxon>Acidobacteriota</taxon>
        <taxon>Terriglobia</taxon>
        <taxon>Terriglobales</taxon>
        <taxon>Candidatus Korobacteraceae</taxon>
        <taxon>Candidatus Sulfotelmatobacter</taxon>
    </lineage>
</organism>
<dbReference type="EMBL" id="OMOD01000006">
    <property type="protein sequence ID" value="SPF32104.1"/>
    <property type="molecule type" value="Genomic_DNA"/>
</dbReference>
<gene>
    <name evidence="1" type="ORF">SBA1_1030038</name>
</gene>
<reference evidence="2" key="1">
    <citation type="submission" date="2018-02" db="EMBL/GenBank/DDBJ databases">
        <authorList>
            <person name="Hausmann B."/>
        </authorList>
    </citation>
    <scope>NUCLEOTIDE SEQUENCE [LARGE SCALE GENOMIC DNA]</scope>
    <source>
        <strain evidence="2">Peat soil MAG SbA1</strain>
    </source>
</reference>
<dbReference type="SUPFAM" id="SSF46955">
    <property type="entry name" value="Putative DNA-binding domain"/>
    <property type="match status" value="1"/>
</dbReference>
<protein>
    <recommendedName>
        <fullName evidence="3">Helix-turn-helix domain-containing protein</fullName>
    </recommendedName>
</protein>
<evidence type="ECO:0000313" key="1">
    <source>
        <dbReference type="EMBL" id="SPF32104.1"/>
    </source>
</evidence>
<name>A0A2U3JXE2_9BACT</name>
<sequence length="64" mass="7495">MQETSNQGKGMFRTISALARDWGISRLTVQRMVDSGRLRTVRLNRRRLVHVREIQRVEEGRSKA</sequence>
<dbReference type="InterPro" id="IPR009061">
    <property type="entry name" value="DNA-bd_dom_put_sf"/>
</dbReference>
<dbReference type="Proteomes" id="UP000238701">
    <property type="component" value="Unassembled WGS sequence"/>
</dbReference>
<dbReference type="AlphaFoldDB" id="A0A2U3JXE2"/>
<evidence type="ECO:0000313" key="2">
    <source>
        <dbReference type="Proteomes" id="UP000238701"/>
    </source>
</evidence>